<dbReference type="InterPro" id="IPR013783">
    <property type="entry name" value="Ig-like_fold"/>
</dbReference>
<dbReference type="AlphaFoldDB" id="H8MK78"/>
<reference evidence="2 3" key="1">
    <citation type="journal article" date="2012" name="J. Bacteriol.">
        <title>Complete Genome Sequence of the Fruiting Myxobacterium Corallococcus coralloides DSM 2259.</title>
        <authorList>
            <person name="Huntley S."/>
            <person name="Zhang Y."/>
            <person name="Treuner-Lange A."/>
            <person name="Kneip S."/>
            <person name="Sensen C.W."/>
            <person name="Sogaard-Andersen L."/>
        </authorList>
    </citation>
    <scope>NUCLEOTIDE SEQUENCE [LARGE SCALE GENOMIC DNA]</scope>
    <source>
        <strain evidence="3">ATCC 25202 / DSM 2259 / NBRC 100086 / M2</strain>
    </source>
</reference>
<evidence type="ECO:0000313" key="3">
    <source>
        <dbReference type="Proteomes" id="UP000007587"/>
    </source>
</evidence>
<evidence type="ECO:0000313" key="2">
    <source>
        <dbReference type="EMBL" id="AFE03777.1"/>
    </source>
</evidence>
<evidence type="ECO:0000256" key="1">
    <source>
        <dbReference type="SAM" id="SignalP"/>
    </source>
</evidence>
<dbReference type="Gene3D" id="2.60.40.10">
    <property type="entry name" value="Immunoglobulins"/>
    <property type="match status" value="2"/>
</dbReference>
<name>H8MK78_CORCM</name>
<dbReference type="HOGENOM" id="CLU_719079_0_0_7"/>
<feature type="signal peptide" evidence="1">
    <location>
        <begin position="1"/>
        <end position="19"/>
    </location>
</feature>
<reference evidence="3" key="2">
    <citation type="submission" date="2012-03" db="EMBL/GenBank/DDBJ databases">
        <title>Genome sequence of the fruiting myxobacterium Corallococcus coralloides DSM 2259.</title>
        <authorList>
            <person name="Huntley S."/>
            <person name="Zhang Y."/>
            <person name="Treuner-Lange A."/>
            <person name="Sensen C.W."/>
            <person name="Sogaard-Andersen L."/>
        </authorList>
    </citation>
    <scope>NUCLEOTIDE SEQUENCE [LARGE SCALE GENOMIC DNA]</scope>
    <source>
        <strain evidence="3">ATCC 25202 / DSM 2259 / NBRC 100086 / M2</strain>
    </source>
</reference>
<sequence length="384" mass="40692">MRHLLLCWLGVCLSSTAWARTPARPIPLPEAGIPDPLRLVVSDPSPRVVEGSTASIYVSLSGHLWAGGPDDVLTVTVERTDGDADLTVREGAVLTFGPGNWDAQEVVLAAAKDADNEDGTATFTVSAPDLEPLTFVVTEADQDPLAPVFTTVPVTRTVTYFPYRLNVHARGRPAPTYALRTAPQGMGLDALGNLTWIPTELGEVDVVVVASNGLQPDAELSFRLVVGQDQPPLARIVAPLQDERLSGPLADFSCECIDDVGCARADFRVDWVLVETREGPGPTYSVGGAPGRWDISGLKPGRHFLDVVVTDSLGRETLAETVTVCLDCPEPDAGTAVDAGPIGFGDEGNDIIDPWSCDCATTGLAPAAWVGLGLLGLRARRRRA</sequence>
<organism evidence="2 3">
    <name type="scientific">Corallococcus coralloides (strain ATCC 25202 / DSM 2259 / NBRC 100086 / M2)</name>
    <name type="common">Myxococcus coralloides</name>
    <dbReference type="NCBI Taxonomy" id="1144275"/>
    <lineage>
        <taxon>Bacteria</taxon>
        <taxon>Pseudomonadati</taxon>
        <taxon>Myxococcota</taxon>
        <taxon>Myxococcia</taxon>
        <taxon>Myxococcales</taxon>
        <taxon>Cystobacterineae</taxon>
        <taxon>Myxococcaceae</taxon>
        <taxon>Corallococcus</taxon>
    </lineage>
</organism>
<keyword evidence="3" id="KW-1185">Reference proteome</keyword>
<feature type="chain" id="PRO_5003614216" evidence="1">
    <location>
        <begin position="20"/>
        <end position="384"/>
    </location>
</feature>
<accession>H8MK78</accession>
<keyword evidence="1" id="KW-0732">Signal</keyword>
<proteinExistence type="predicted"/>
<protein>
    <submittedName>
        <fullName evidence="2">Uncharacterized protein</fullName>
    </submittedName>
</protein>
<dbReference type="KEGG" id="ccx:COCOR_00910"/>
<dbReference type="Proteomes" id="UP000007587">
    <property type="component" value="Chromosome"/>
</dbReference>
<dbReference type="eggNOG" id="COG2133">
    <property type="taxonomic scope" value="Bacteria"/>
</dbReference>
<dbReference type="InParanoid" id="H8MK78"/>
<dbReference type="EMBL" id="CP003389">
    <property type="protein sequence ID" value="AFE03777.1"/>
    <property type="molecule type" value="Genomic_DNA"/>
</dbReference>
<gene>
    <name evidence="2" type="ordered locus">COCOR_00910</name>
</gene>